<feature type="compositionally biased region" description="Basic residues" evidence="2">
    <location>
        <begin position="1"/>
        <end position="11"/>
    </location>
</feature>
<proteinExistence type="predicted"/>
<feature type="region of interest" description="Disordered" evidence="2">
    <location>
        <begin position="1"/>
        <end position="60"/>
    </location>
</feature>
<evidence type="ECO:0000313" key="3">
    <source>
        <dbReference type="EMBL" id="KAG6468437.1"/>
    </source>
</evidence>
<accession>A0A8J5C8U5</accession>
<dbReference type="PANTHER" id="PTHR36143:SF4">
    <property type="entry name" value="OS08G0177500 PROTEIN"/>
    <property type="match status" value="1"/>
</dbReference>
<organism evidence="3 4">
    <name type="scientific">Zingiber officinale</name>
    <name type="common">Ginger</name>
    <name type="synonym">Amomum zingiber</name>
    <dbReference type="NCBI Taxonomy" id="94328"/>
    <lineage>
        <taxon>Eukaryota</taxon>
        <taxon>Viridiplantae</taxon>
        <taxon>Streptophyta</taxon>
        <taxon>Embryophyta</taxon>
        <taxon>Tracheophyta</taxon>
        <taxon>Spermatophyta</taxon>
        <taxon>Magnoliopsida</taxon>
        <taxon>Liliopsida</taxon>
        <taxon>Zingiberales</taxon>
        <taxon>Zingiberaceae</taxon>
        <taxon>Zingiber</taxon>
    </lineage>
</organism>
<feature type="coiled-coil region" evidence="1">
    <location>
        <begin position="85"/>
        <end position="157"/>
    </location>
</feature>
<feature type="compositionally biased region" description="Polar residues" evidence="2">
    <location>
        <begin position="475"/>
        <end position="485"/>
    </location>
</feature>
<feature type="compositionally biased region" description="Basic and acidic residues" evidence="2">
    <location>
        <begin position="369"/>
        <end position="379"/>
    </location>
</feature>
<keyword evidence="4" id="KW-1185">Reference proteome</keyword>
<name>A0A8J5C8U5_ZINOF</name>
<feature type="compositionally biased region" description="Polar residues" evidence="2">
    <location>
        <begin position="380"/>
        <end position="393"/>
    </location>
</feature>
<dbReference type="PANTHER" id="PTHR36143">
    <property type="entry name" value="OS08G0177500 PROTEIN"/>
    <property type="match status" value="1"/>
</dbReference>
<feature type="compositionally biased region" description="Basic and acidic residues" evidence="2">
    <location>
        <begin position="316"/>
        <end position="327"/>
    </location>
</feature>
<keyword evidence="1" id="KW-0175">Coiled coil</keyword>
<feature type="compositionally biased region" description="Low complexity" evidence="2">
    <location>
        <begin position="520"/>
        <end position="529"/>
    </location>
</feature>
<feature type="region of interest" description="Disordered" evidence="2">
    <location>
        <begin position="243"/>
        <end position="535"/>
    </location>
</feature>
<feature type="compositionally biased region" description="Basic and acidic residues" evidence="2">
    <location>
        <begin position="27"/>
        <end position="41"/>
    </location>
</feature>
<sequence>MIERKRARQRLSRLGYGRGGASVAGGDGDRGQRDREKRAGVDELGSGNKGENQEMAHGKERIKAKELRTRLQGLRDKTISLRHQKKELYNKLMEKQATVADLERMQNELQLSLQEKETQINLITAKAEGSVDSSRQLSALTDLLNQKNAEIEELKHQLSEVHQPENILAEDSHTIKNVTALDNTKENEDLEDTTSLTSANASETNATGDETQGINANDPSISHEVNFGNETWVKLETNIEDEDLDKSGIDGSQSVTEEDSQVRSERIEVSQGSETSLANPKDAEEQPEKPKDNEITIPNGNNKPDGAETILEEIEATERHGDSKDIENSQFIIQPNTGKNGVDFTIEQPKSKRRHSKRTKRRRVGALQRDIKLNHDSEHNTISQDVENPTVPKTETDDTGIVEGAASDQPKIYVQLREDSSTNAGSIKDAGKDQTIHPSDETFHENEASKTSETKENNKEDGIEVSSRINLDVIENSSDGTSQDPETGGEIQELGGEEKEVIQGEQKQEDPVRSQDDNNDNNLQNYEQNVTTDEA</sequence>
<evidence type="ECO:0000256" key="1">
    <source>
        <dbReference type="SAM" id="Coils"/>
    </source>
</evidence>
<feature type="compositionally biased region" description="Basic and acidic residues" evidence="2">
    <location>
        <begin position="281"/>
        <end position="294"/>
    </location>
</feature>
<feature type="compositionally biased region" description="Polar residues" evidence="2">
    <location>
        <begin position="328"/>
        <end position="339"/>
    </location>
</feature>
<dbReference type="AlphaFoldDB" id="A0A8J5C8U5"/>
<feature type="compositionally biased region" description="Polar residues" evidence="2">
    <location>
        <begin position="193"/>
        <end position="220"/>
    </location>
</feature>
<reference evidence="3 4" key="1">
    <citation type="submission" date="2020-08" db="EMBL/GenBank/DDBJ databases">
        <title>Plant Genome Project.</title>
        <authorList>
            <person name="Zhang R.-G."/>
        </authorList>
    </citation>
    <scope>NUCLEOTIDE SEQUENCE [LARGE SCALE GENOMIC DNA]</scope>
    <source>
        <tissue evidence="3">Rhizome</tissue>
    </source>
</reference>
<feature type="compositionally biased region" description="Basic and acidic residues" evidence="2">
    <location>
        <begin position="51"/>
        <end position="60"/>
    </location>
</feature>
<feature type="compositionally biased region" description="Gly residues" evidence="2">
    <location>
        <begin position="16"/>
        <end position="26"/>
    </location>
</feature>
<comment type="caution">
    <text evidence="3">The sequence shown here is derived from an EMBL/GenBank/DDBJ whole genome shotgun (WGS) entry which is preliminary data.</text>
</comment>
<feature type="region of interest" description="Disordered" evidence="2">
    <location>
        <begin position="180"/>
        <end position="224"/>
    </location>
</feature>
<feature type="compositionally biased region" description="Basic and acidic residues" evidence="2">
    <location>
        <begin position="429"/>
        <end position="462"/>
    </location>
</feature>
<feature type="compositionally biased region" description="Basic and acidic residues" evidence="2">
    <location>
        <begin position="496"/>
        <end position="516"/>
    </location>
</feature>
<feature type="compositionally biased region" description="Basic residues" evidence="2">
    <location>
        <begin position="351"/>
        <end position="364"/>
    </location>
</feature>
<evidence type="ECO:0000256" key="2">
    <source>
        <dbReference type="SAM" id="MobiDB-lite"/>
    </source>
</evidence>
<evidence type="ECO:0000313" key="4">
    <source>
        <dbReference type="Proteomes" id="UP000734854"/>
    </source>
</evidence>
<dbReference type="EMBL" id="JACMSC010000022">
    <property type="protein sequence ID" value="KAG6468437.1"/>
    <property type="molecule type" value="Genomic_DNA"/>
</dbReference>
<protein>
    <submittedName>
        <fullName evidence="3">Uncharacterized protein</fullName>
    </submittedName>
</protein>
<dbReference type="Proteomes" id="UP000734854">
    <property type="component" value="Unassembled WGS sequence"/>
</dbReference>
<gene>
    <name evidence="3" type="ORF">ZIOFF_073122</name>
</gene>